<dbReference type="Proteomes" id="UP000215483">
    <property type="component" value="Unassembled WGS sequence"/>
</dbReference>
<reference evidence="2 3" key="1">
    <citation type="submission" date="2016-07" db="EMBL/GenBank/DDBJ databases">
        <title>Draft genome of Streptomyces diastatochromogenes.</title>
        <authorList>
            <person name="Podduturi R."/>
            <person name="Lukassen M.B."/>
            <person name="Clausen N."/>
            <person name="Nielsen J.L."/>
            <person name="Jorgensen N.O."/>
        </authorList>
    </citation>
    <scope>NUCLEOTIDE SEQUENCE [LARGE SCALE GENOMIC DNA]</scope>
    <source>
        <strain evidence="2 3">DSM 40608</strain>
    </source>
</reference>
<organism evidence="2 3">
    <name type="scientific">Streptomyces diastatochromogenes</name>
    <dbReference type="NCBI Taxonomy" id="42236"/>
    <lineage>
        <taxon>Bacteria</taxon>
        <taxon>Bacillati</taxon>
        <taxon>Actinomycetota</taxon>
        <taxon>Actinomycetes</taxon>
        <taxon>Kitasatosporales</taxon>
        <taxon>Streptomycetaceae</taxon>
        <taxon>Streptomyces</taxon>
    </lineage>
</organism>
<gene>
    <name evidence="2" type="ORF">BEK98_15335</name>
</gene>
<dbReference type="RefSeq" id="WP_094217124.1">
    <property type="nucleotide sequence ID" value="NZ_MCGQ01000013.1"/>
</dbReference>
<dbReference type="Pfam" id="PF04149">
    <property type="entry name" value="DUF397"/>
    <property type="match status" value="1"/>
</dbReference>
<feature type="domain" description="DUF397" evidence="1">
    <location>
        <begin position="12"/>
        <end position="66"/>
    </location>
</feature>
<proteinExistence type="predicted"/>
<sequence length="70" mass="7550">MRTMPECDLDGAVWFKSSYSGGDGGDCLEVADGHPTLVPVRDSKTPHAPKLVFRAEAWSAFVENLRSLGA</sequence>
<comment type="caution">
    <text evidence="2">The sequence shown here is derived from an EMBL/GenBank/DDBJ whole genome shotgun (WGS) entry which is preliminary data.</text>
</comment>
<evidence type="ECO:0000259" key="1">
    <source>
        <dbReference type="Pfam" id="PF04149"/>
    </source>
</evidence>
<evidence type="ECO:0000313" key="2">
    <source>
        <dbReference type="EMBL" id="OXY95522.1"/>
    </source>
</evidence>
<name>A0A233SIQ0_STRDA</name>
<dbReference type="InterPro" id="IPR007278">
    <property type="entry name" value="DUF397"/>
</dbReference>
<dbReference type="AlphaFoldDB" id="A0A233SIQ0"/>
<accession>A0A233SIQ0</accession>
<evidence type="ECO:0000313" key="3">
    <source>
        <dbReference type="Proteomes" id="UP000215483"/>
    </source>
</evidence>
<dbReference type="EMBL" id="MCGQ01000013">
    <property type="protein sequence ID" value="OXY95522.1"/>
    <property type="molecule type" value="Genomic_DNA"/>
</dbReference>
<keyword evidence="3" id="KW-1185">Reference proteome</keyword>
<dbReference type="OrthoDB" id="4570646at2"/>
<protein>
    <submittedName>
        <fullName evidence="2">DUF397 domain-containing protein</fullName>
    </submittedName>
</protein>